<dbReference type="AlphaFoldDB" id="A0A381S7W9"/>
<dbReference type="InterPro" id="IPR003726">
    <property type="entry name" value="HCY_dom"/>
</dbReference>
<gene>
    <name evidence="4" type="ORF">METZ01_LOCUS53000</name>
</gene>
<dbReference type="EMBL" id="UINC01002771">
    <property type="protein sequence ID" value="SVA00146.1"/>
    <property type="molecule type" value="Genomic_DNA"/>
</dbReference>
<dbReference type="PROSITE" id="PS50970">
    <property type="entry name" value="HCY"/>
    <property type="match status" value="1"/>
</dbReference>
<dbReference type="GO" id="GO:0008168">
    <property type="term" value="F:methyltransferase activity"/>
    <property type="evidence" value="ECO:0007669"/>
    <property type="project" value="UniProtKB-KW"/>
</dbReference>
<evidence type="ECO:0000259" key="3">
    <source>
        <dbReference type="PROSITE" id="PS50970"/>
    </source>
</evidence>
<reference evidence="4" key="1">
    <citation type="submission" date="2018-05" db="EMBL/GenBank/DDBJ databases">
        <authorList>
            <person name="Lanie J.A."/>
            <person name="Ng W.-L."/>
            <person name="Kazmierczak K.M."/>
            <person name="Andrzejewski T.M."/>
            <person name="Davidsen T.M."/>
            <person name="Wayne K.J."/>
            <person name="Tettelin H."/>
            <person name="Glass J.I."/>
            <person name="Rusch D."/>
            <person name="Podicherti R."/>
            <person name="Tsui H.-C.T."/>
            <person name="Winkler M.E."/>
        </authorList>
    </citation>
    <scope>NUCLEOTIDE SEQUENCE</scope>
</reference>
<protein>
    <recommendedName>
        <fullName evidence="3">Hcy-binding domain-containing protein</fullName>
    </recommendedName>
</protein>
<dbReference type="Gene3D" id="3.20.20.330">
    <property type="entry name" value="Homocysteine-binding-like domain"/>
    <property type="match status" value="1"/>
</dbReference>
<sequence>MGTELINRGINLPLPIWSADANLTHPEVVKGIHSDYIKAGADIITTNTFRTTTWTYRKAGYTSVRARERAKDSLYKAVECAQSTSGESVKVAGSITTLEDCYSPEKFPGKTAAEDSFGETTEWMTDA</sequence>
<dbReference type="PANTHER" id="PTHR11103:SF18">
    <property type="entry name" value="SLR1189 PROTEIN"/>
    <property type="match status" value="1"/>
</dbReference>
<dbReference type="PANTHER" id="PTHR11103">
    <property type="entry name" value="SLR1189 PROTEIN"/>
    <property type="match status" value="1"/>
</dbReference>
<proteinExistence type="predicted"/>
<evidence type="ECO:0000256" key="1">
    <source>
        <dbReference type="ARBA" id="ARBA00022603"/>
    </source>
</evidence>
<accession>A0A381S7W9</accession>
<name>A0A381S7W9_9ZZZZ</name>
<organism evidence="4">
    <name type="scientific">marine metagenome</name>
    <dbReference type="NCBI Taxonomy" id="408172"/>
    <lineage>
        <taxon>unclassified sequences</taxon>
        <taxon>metagenomes</taxon>
        <taxon>ecological metagenomes</taxon>
    </lineage>
</organism>
<feature type="non-terminal residue" evidence="4">
    <location>
        <position position="127"/>
    </location>
</feature>
<evidence type="ECO:0000313" key="4">
    <source>
        <dbReference type="EMBL" id="SVA00146.1"/>
    </source>
</evidence>
<dbReference type="GO" id="GO:0032259">
    <property type="term" value="P:methylation"/>
    <property type="evidence" value="ECO:0007669"/>
    <property type="project" value="UniProtKB-KW"/>
</dbReference>
<feature type="domain" description="Hcy-binding" evidence="3">
    <location>
        <begin position="1"/>
        <end position="127"/>
    </location>
</feature>
<keyword evidence="2" id="KW-0808">Transferase</keyword>
<dbReference type="SUPFAM" id="SSF82282">
    <property type="entry name" value="Homocysteine S-methyltransferase"/>
    <property type="match status" value="1"/>
</dbReference>
<keyword evidence="1" id="KW-0489">Methyltransferase</keyword>
<evidence type="ECO:0000256" key="2">
    <source>
        <dbReference type="ARBA" id="ARBA00022679"/>
    </source>
</evidence>
<dbReference type="InterPro" id="IPR036589">
    <property type="entry name" value="HCY_dom_sf"/>
</dbReference>
<dbReference type="Pfam" id="PF02574">
    <property type="entry name" value="S-methyl_trans"/>
    <property type="match status" value="1"/>
</dbReference>